<feature type="region of interest" description="Disordered" evidence="7">
    <location>
        <begin position="1"/>
        <end position="74"/>
    </location>
</feature>
<evidence type="ECO:0000256" key="2">
    <source>
        <dbReference type="ARBA" id="ARBA00008446"/>
    </source>
</evidence>
<keyword evidence="9" id="KW-1185">Reference proteome</keyword>
<feature type="compositionally biased region" description="Pro residues" evidence="7">
    <location>
        <begin position="56"/>
        <end position="71"/>
    </location>
</feature>
<keyword evidence="5 6" id="KW-0539">Nucleus</keyword>
<evidence type="ECO:0000313" key="9">
    <source>
        <dbReference type="Proteomes" id="UP000095280"/>
    </source>
</evidence>
<feature type="compositionally biased region" description="Pro residues" evidence="7">
    <location>
        <begin position="165"/>
        <end position="175"/>
    </location>
</feature>
<dbReference type="InterPro" id="IPR009057">
    <property type="entry name" value="Homeodomain-like_sf"/>
</dbReference>
<dbReference type="GO" id="GO:0005634">
    <property type="term" value="C:nucleus"/>
    <property type="evidence" value="ECO:0007669"/>
    <property type="project" value="UniProtKB-SubCell"/>
</dbReference>
<dbReference type="SMART" id="SM00389">
    <property type="entry name" value="HOX"/>
    <property type="match status" value="1"/>
</dbReference>
<dbReference type="WBParaSite" id="maker-unitig_26789-snap-gene-0.1-mRNA-1">
    <property type="protein sequence ID" value="maker-unitig_26789-snap-gene-0.1-mRNA-1"/>
    <property type="gene ID" value="maker-unitig_26789-snap-gene-0.1"/>
</dbReference>
<evidence type="ECO:0000256" key="1">
    <source>
        <dbReference type="ARBA" id="ARBA00004123"/>
    </source>
</evidence>
<dbReference type="Gene3D" id="1.10.10.60">
    <property type="entry name" value="Homeodomain-like"/>
    <property type="match status" value="1"/>
</dbReference>
<keyword evidence="3 6" id="KW-0238">DNA-binding</keyword>
<dbReference type="Pfam" id="PF05920">
    <property type="entry name" value="Homeobox_KN"/>
    <property type="match status" value="1"/>
</dbReference>
<keyword evidence="4 6" id="KW-0371">Homeobox</keyword>
<dbReference type="PANTHER" id="PTHR11211:SF40">
    <property type="entry name" value="MIRROR, ISOFORM C"/>
    <property type="match status" value="1"/>
</dbReference>
<comment type="subcellular location">
    <subcellularLocation>
        <location evidence="1 6">Nucleus</location>
    </subcellularLocation>
</comment>
<organism evidence="9 10">
    <name type="scientific">Macrostomum lignano</name>
    <dbReference type="NCBI Taxonomy" id="282301"/>
    <lineage>
        <taxon>Eukaryota</taxon>
        <taxon>Metazoa</taxon>
        <taxon>Spiralia</taxon>
        <taxon>Lophotrochozoa</taxon>
        <taxon>Platyhelminthes</taxon>
        <taxon>Rhabditophora</taxon>
        <taxon>Macrostomorpha</taxon>
        <taxon>Macrostomida</taxon>
        <taxon>Macrostomidae</taxon>
        <taxon>Macrostomum</taxon>
    </lineage>
</organism>
<dbReference type="GO" id="GO:0000978">
    <property type="term" value="F:RNA polymerase II cis-regulatory region sequence-specific DNA binding"/>
    <property type="evidence" value="ECO:0007669"/>
    <property type="project" value="TreeGrafter"/>
</dbReference>
<comment type="similarity">
    <text evidence="2">Belongs to the TALE/IRO homeobox family.</text>
</comment>
<evidence type="ECO:0000313" key="10">
    <source>
        <dbReference type="WBParaSite" id="maker-unitig_26789-snap-gene-0.1-mRNA-1"/>
    </source>
</evidence>
<evidence type="ECO:0000256" key="5">
    <source>
        <dbReference type="ARBA" id="ARBA00023242"/>
    </source>
</evidence>
<evidence type="ECO:0000256" key="3">
    <source>
        <dbReference type="ARBA" id="ARBA00023125"/>
    </source>
</evidence>
<dbReference type="GO" id="GO:0030182">
    <property type="term" value="P:neuron differentiation"/>
    <property type="evidence" value="ECO:0007669"/>
    <property type="project" value="TreeGrafter"/>
</dbReference>
<reference evidence="10" key="1">
    <citation type="submission" date="2016-11" db="UniProtKB">
        <authorList>
            <consortium name="WormBaseParasite"/>
        </authorList>
    </citation>
    <scope>IDENTIFICATION</scope>
</reference>
<protein>
    <submittedName>
        <fullName evidence="10">Homeobox domain-containing protein</fullName>
    </submittedName>
</protein>
<evidence type="ECO:0000256" key="4">
    <source>
        <dbReference type="ARBA" id="ARBA00023155"/>
    </source>
</evidence>
<dbReference type="InterPro" id="IPR008422">
    <property type="entry name" value="KN_HD"/>
</dbReference>
<feature type="compositionally biased region" description="Low complexity" evidence="7">
    <location>
        <begin position="30"/>
        <end position="47"/>
    </location>
</feature>
<dbReference type="AlphaFoldDB" id="A0A1I8FB02"/>
<evidence type="ECO:0000256" key="6">
    <source>
        <dbReference type="PROSITE-ProRule" id="PRU00108"/>
    </source>
</evidence>
<evidence type="ECO:0000256" key="7">
    <source>
        <dbReference type="SAM" id="MobiDB-lite"/>
    </source>
</evidence>
<dbReference type="InterPro" id="IPR001356">
    <property type="entry name" value="HD"/>
</dbReference>
<feature type="compositionally biased region" description="Basic residues" evidence="7">
    <location>
        <begin position="236"/>
        <end position="255"/>
    </location>
</feature>
<feature type="domain" description="Homeobox" evidence="8">
    <location>
        <begin position="180"/>
        <end position="243"/>
    </location>
</feature>
<feature type="region of interest" description="Disordered" evidence="7">
    <location>
        <begin position="145"/>
        <end position="192"/>
    </location>
</feature>
<dbReference type="CDD" id="cd00086">
    <property type="entry name" value="homeodomain"/>
    <property type="match status" value="1"/>
</dbReference>
<dbReference type="GO" id="GO:0000981">
    <property type="term" value="F:DNA-binding transcription factor activity, RNA polymerase II-specific"/>
    <property type="evidence" value="ECO:0007669"/>
    <property type="project" value="TreeGrafter"/>
</dbReference>
<feature type="DNA-binding region" description="Homeobox" evidence="6">
    <location>
        <begin position="182"/>
        <end position="244"/>
    </location>
</feature>
<accession>A0A1I8FB02</accession>
<feature type="region of interest" description="Disordered" evidence="7">
    <location>
        <begin position="235"/>
        <end position="255"/>
    </location>
</feature>
<dbReference type="PROSITE" id="PS50071">
    <property type="entry name" value="HOMEOBOX_2"/>
    <property type="match status" value="1"/>
</dbReference>
<dbReference type="Proteomes" id="UP000095280">
    <property type="component" value="Unplaced"/>
</dbReference>
<dbReference type="SUPFAM" id="SSF46689">
    <property type="entry name" value="Homeodomain-like"/>
    <property type="match status" value="1"/>
</dbReference>
<proteinExistence type="inferred from homology"/>
<evidence type="ECO:0000259" key="8">
    <source>
        <dbReference type="PROSITE" id="PS50071"/>
    </source>
</evidence>
<dbReference type="GO" id="GO:0048468">
    <property type="term" value="P:cell development"/>
    <property type="evidence" value="ECO:0007669"/>
    <property type="project" value="TreeGrafter"/>
</dbReference>
<sequence length="360" mass="38395">KRGPGSNPSEKRSSSLSENVGIGDRESCTAGAWRPAAATAVAASAAASETNSPFSLQPPPQLPPPPPPPAVYPDASGHHFVSLYGPAAYAAAAQSRILGQRRRRVASVSEAAGSCRRQQLWAAAAATQGYAGHMAAAAAAAAPWRGGGGGPGGHPDIRDVTRPPGTQPRPTPTPATPIHDLNGQRRKNATRESTATLKAWLGEHKSNPYPTKGEKIMLAIITKMTLTQVSTWLRGSRARGRGRGGRRRRKRRREERPLLRLRRRGQLAVMSGGLPVKSDAKRPYAAIATVGEADVDKDVADNAGTDERRRLALATSAVQKSGLWPARRRRCRICRSPICRRRPPSAKQPRFCPAATATTS</sequence>
<dbReference type="PANTHER" id="PTHR11211">
    <property type="entry name" value="IROQUOIS-CLASS HOMEODOMAIN PROTEIN IRX"/>
    <property type="match status" value="1"/>
</dbReference>
<name>A0A1I8FB02_9PLAT</name>